<sequence length="71" mass="7664">MDKCVAEAAGGRLAVKTPLGTFDVEPTPSDLLSLAEKLAAVCGEDQRRLYDKLRDAALRRGRPAPQNGRRA</sequence>
<organism evidence="1 2">
    <name type="scientific">Thermoproteus uzoniensis (strain 768-20)</name>
    <dbReference type="NCBI Taxonomy" id="999630"/>
    <lineage>
        <taxon>Archaea</taxon>
        <taxon>Thermoproteota</taxon>
        <taxon>Thermoprotei</taxon>
        <taxon>Thermoproteales</taxon>
        <taxon>Thermoproteaceae</taxon>
        <taxon>Thermoproteus</taxon>
    </lineage>
</organism>
<keyword evidence="2" id="KW-1185">Reference proteome</keyword>
<evidence type="ECO:0000313" key="2">
    <source>
        <dbReference type="Proteomes" id="UP000008138"/>
    </source>
</evidence>
<evidence type="ECO:0000313" key="1">
    <source>
        <dbReference type="EMBL" id="AEA13180.1"/>
    </source>
</evidence>
<dbReference type="AlphaFoldDB" id="F2L361"/>
<dbReference type="EMBL" id="CP002590">
    <property type="protein sequence ID" value="AEA13180.1"/>
    <property type="molecule type" value="Genomic_DNA"/>
</dbReference>
<protein>
    <submittedName>
        <fullName evidence="1">Uncharacterized protein</fullName>
    </submittedName>
</protein>
<dbReference type="Proteomes" id="UP000008138">
    <property type="component" value="Chromosome"/>
</dbReference>
<dbReference type="HOGENOM" id="CLU_2730621_0_0_2"/>
<reference key="2">
    <citation type="submission" date="2011-03" db="EMBL/GenBank/DDBJ databases">
        <title>Complete genome sequence of the thermoacidophilic crenarchaeon Thermoproteus uzoniensis 768-20.</title>
        <authorList>
            <person name="Mardanov A.V."/>
            <person name="Gumerov V.M."/>
            <person name="Beletsky A.V."/>
            <person name="Prokofeva M.I."/>
            <person name="Bonch-Osmolovskaya E.A."/>
            <person name="Ravin N.V."/>
            <person name="Skryabin K.G."/>
        </authorList>
    </citation>
    <scope>NUCLEOTIDE SEQUENCE</scope>
    <source>
        <strain>768-20</strain>
    </source>
</reference>
<reference evidence="1 2" key="1">
    <citation type="journal article" date="2011" name="J. Bacteriol.">
        <title>Complete genome sequence of the thermoacidophilic crenarchaeon Thermoproteus uzoniensis 768-20.</title>
        <authorList>
            <person name="Mardanov A.V."/>
            <person name="Gumerov V.M."/>
            <person name="Beletsky A.V."/>
            <person name="Prokofeva M.I."/>
            <person name="Bonch-Osmolovskaya E.A."/>
            <person name="Ravin N.V."/>
            <person name="Skryabin K.G."/>
        </authorList>
    </citation>
    <scope>NUCLEOTIDE SEQUENCE [LARGE SCALE GENOMIC DNA]</scope>
    <source>
        <strain evidence="1 2">768-20</strain>
    </source>
</reference>
<dbReference type="eggNOG" id="arCOG07014">
    <property type="taxonomic scope" value="Archaea"/>
</dbReference>
<proteinExistence type="predicted"/>
<gene>
    <name evidence="1" type="ordered locus">TUZN_1718</name>
</gene>
<name>F2L361_THEU7</name>
<accession>F2L361</accession>
<dbReference type="KEGG" id="tuz:TUZN_1718"/>